<comment type="similarity">
    <text evidence="2">Belongs to the bacterial solute-binding protein 5 family.</text>
</comment>
<dbReference type="GO" id="GO:1904680">
    <property type="term" value="F:peptide transmembrane transporter activity"/>
    <property type="evidence" value="ECO:0007669"/>
    <property type="project" value="TreeGrafter"/>
</dbReference>
<evidence type="ECO:0000313" key="7">
    <source>
        <dbReference type="Proteomes" id="UP000234752"/>
    </source>
</evidence>
<feature type="compositionally biased region" description="Polar residues" evidence="3">
    <location>
        <begin position="185"/>
        <end position="194"/>
    </location>
</feature>
<keyword evidence="4" id="KW-0732">Signal</keyword>
<dbReference type="PANTHER" id="PTHR30290:SF83">
    <property type="entry name" value="ABC TRANSPORTER SUBSTRATE-BINDING PROTEIN"/>
    <property type="match status" value="1"/>
</dbReference>
<dbReference type="Pfam" id="PF00496">
    <property type="entry name" value="SBP_bac_5"/>
    <property type="match status" value="1"/>
</dbReference>
<protein>
    <recommendedName>
        <fullName evidence="5">Solute-binding protein family 5 domain-containing protein</fullName>
    </recommendedName>
</protein>
<feature type="chain" id="PRO_5014979237" description="Solute-binding protein family 5 domain-containing protein" evidence="4">
    <location>
        <begin position="34"/>
        <end position="540"/>
    </location>
</feature>
<accession>A0A2K9NAI6</accession>
<dbReference type="SUPFAM" id="SSF53850">
    <property type="entry name" value="Periplasmic binding protein-like II"/>
    <property type="match status" value="1"/>
</dbReference>
<dbReference type="PANTHER" id="PTHR30290">
    <property type="entry name" value="PERIPLASMIC BINDING COMPONENT OF ABC TRANSPORTER"/>
    <property type="match status" value="1"/>
</dbReference>
<dbReference type="GO" id="GO:0043190">
    <property type="term" value="C:ATP-binding cassette (ABC) transporter complex"/>
    <property type="evidence" value="ECO:0007669"/>
    <property type="project" value="InterPro"/>
</dbReference>
<evidence type="ECO:0000313" key="6">
    <source>
        <dbReference type="EMBL" id="AUN29175.1"/>
    </source>
</evidence>
<proteinExistence type="inferred from homology"/>
<feature type="region of interest" description="Disordered" evidence="3">
    <location>
        <begin position="180"/>
        <end position="199"/>
    </location>
</feature>
<evidence type="ECO:0000256" key="2">
    <source>
        <dbReference type="ARBA" id="ARBA00005695"/>
    </source>
</evidence>
<comment type="subcellular location">
    <subcellularLocation>
        <location evidence="1">Periplasm</location>
    </subcellularLocation>
</comment>
<name>A0A2K9NAI6_9PROT</name>
<dbReference type="Proteomes" id="UP000234752">
    <property type="component" value="Chromosome eg_1"/>
</dbReference>
<keyword evidence="7" id="KW-1185">Reference proteome</keyword>
<evidence type="ECO:0000256" key="4">
    <source>
        <dbReference type="SAM" id="SignalP"/>
    </source>
</evidence>
<feature type="signal peptide" evidence="4">
    <location>
        <begin position="1"/>
        <end position="33"/>
    </location>
</feature>
<feature type="domain" description="Solute-binding protein family 5" evidence="5">
    <location>
        <begin position="77"/>
        <end position="445"/>
    </location>
</feature>
<dbReference type="AlphaFoldDB" id="A0A2K9NAI6"/>
<dbReference type="GO" id="GO:0015833">
    <property type="term" value="P:peptide transport"/>
    <property type="evidence" value="ECO:0007669"/>
    <property type="project" value="TreeGrafter"/>
</dbReference>
<dbReference type="InterPro" id="IPR030678">
    <property type="entry name" value="Peptide/Ni-bd"/>
</dbReference>
<reference evidence="6 7" key="1">
    <citation type="submission" date="2017-12" db="EMBL/GenBank/DDBJ databases">
        <title>Genomes of bacteria within cyanobacterial aggregates.</title>
        <authorList>
            <person name="Cai H."/>
        </authorList>
    </citation>
    <scope>NUCLEOTIDE SEQUENCE [LARGE SCALE GENOMIC DNA]</scope>
    <source>
        <strain evidence="6 7">TH16</strain>
    </source>
</reference>
<organism evidence="6 7">
    <name type="scientific">Niveispirillum cyanobacteriorum</name>
    <dbReference type="NCBI Taxonomy" id="1612173"/>
    <lineage>
        <taxon>Bacteria</taxon>
        <taxon>Pseudomonadati</taxon>
        <taxon>Pseudomonadota</taxon>
        <taxon>Alphaproteobacteria</taxon>
        <taxon>Rhodospirillales</taxon>
        <taxon>Azospirillaceae</taxon>
        <taxon>Niveispirillum</taxon>
    </lineage>
</organism>
<gene>
    <name evidence="6" type="ORF">C0V82_02115</name>
</gene>
<sequence length="540" mass="58109">MYLDATLARLGLPRLLFCALTLLTASAALPVQAGTDLVVATSGLVSADDPHQARTGADFQYYEHLFDTLVTRDGFNVAPRLAASWSSSDNRTWTFQIDPAARFADGKPVTPRDVTYSLCRYQVLMRGMGRDGIGFTRVTGEAGGRVGLVLDTPYRLLPAALSLLFIVAAPADAADGPLGCDPKQVTASRGQPQRGSGPYVPANEPAVADRRVLLPSPHCWRDCSVWRRVVLWSQPDARDRLRLLVTGDADIMEDVIPSQLPYLGKVRGVAVTELPTDRTLLLTFNLRPTLPDGRRNPLADIRVRRAIAMTVDRHLLVDRGLEGFAGPAWQLAQPGMEGYLPDRPRAMHPDPDAARALLAEAGYPGGLRLPLLLPATRITDRPRVADALAGMLRAIGIELEITPVPAADARARVVAGEFEIMFAGLGLTAGSAMEGYSSIAGSAEKDSVINPSGYRNPTLDALLRQARGANPKDIPNLTAQATVILETDLPVVPLMHIRDLVAHRAGLTLHARDTARAFGRITAPVTADARPSGNSILDRN</sequence>
<dbReference type="GO" id="GO:0030288">
    <property type="term" value="C:outer membrane-bounded periplasmic space"/>
    <property type="evidence" value="ECO:0007669"/>
    <property type="project" value="UniProtKB-ARBA"/>
</dbReference>
<dbReference type="Gene3D" id="3.40.190.10">
    <property type="entry name" value="Periplasmic binding protein-like II"/>
    <property type="match status" value="1"/>
</dbReference>
<dbReference type="PIRSF" id="PIRSF002741">
    <property type="entry name" value="MppA"/>
    <property type="match status" value="1"/>
</dbReference>
<dbReference type="EMBL" id="CP025611">
    <property type="protein sequence ID" value="AUN29175.1"/>
    <property type="molecule type" value="Genomic_DNA"/>
</dbReference>
<dbReference type="KEGG" id="ncb:C0V82_02115"/>
<dbReference type="InterPro" id="IPR039424">
    <property type="entry name" value="SBP_5"/>
</dbReference>
<evidence type="ECO:0000256" key="3">
    <source>
        <dbReference type="SAM" id="MobiDB-lite"/>
    </source>
</evidence>
<evidence type="ECO:0000259" key="5">
    <source>
        <dbReference type="Pfam" id="PF00496"/>
    </source>
</evidence>
<evidence type="ECO:0000256" key="1">
    <source>
        <dbReference type="ARBA" id="ARBA00004418"/>
    </source>
</evidence>
<dbReference type="Gene3D" id="3.10.105.10">
    <property type="entry name" value="Dipeptide-binding Protein, Domain 3"/>
    <property type="match status" value="1"/>
</dbReference>
<dbReference type="InterPro" id="IPR000914">
    <property type="entry name" value="SBP_5_dom"/>
</dbReference>